<evidence type="ECO:0000313" key="1">
    <source>
        <dbReference type="EMBL" id="GGM44371.1"/>
    </source>
</evidence>
<sequence length="92" mass="9947">MNDQSQIRRYTVSLDVQYSDRPESAASVSERVSMVDGVAVTFEDAHLMALNQIIGSALNSHLHELGTVGYSMFVSPGSLSPDVDTVSATDDR</sequence>
<accession>A0A8H9L6Q4</accession>
<name>A0A8H9L6Q4_9MICO</name>
<dbReference type="RefSeq" id="WP_171106619.1">
    <property type="nucleotide sequence ID" value="NZ_BMPT01000031.1"/>
</dbReference>
<gene>
    <name evidence="1" type="ORF">GCM10010102_44760</name>
</gene>
<dbReference type="EMBL" id="BMPT01000031">
    <property type="protein sequence ID" value="GGM44371.1"/>
    <property type="molecule type" value="Genomic_DNA"/>
</dbReference>
<keyword evidence="2" id="KW-1185">Reference proteome</keyword>
<organism evidence="1 2">
    <name type="scientific">Promicromonospora citrea</name>
    <dbReference type="NCBI Taxonomy" id="43677"/>
    <lineage>
        <taxon>Bacteria</taxon>
        <taxon>Bacillati</taxon>
        <taxon>Actinomycetota</taxon>
        <taxon>Actinomycetes</taxon>
        <taxon>Micrococcales</taxon>
        <taxon>Promicromonosporaceae</taxon>
        <taxon>Promicromonospora</taxon>
    </lineage>
</organism>
<reference evidence="1" key="1">
    <citation type="journal article" date="2014" name="Int. J. Syst. Evol. Microbiol.">
        <title>Complete genome sequence of Corynebacterium casei LMG S-19264T (=DSM 44701T), isolated from a smear-ripened cheese.</title>
        <authorList>
            <consortium name="US DOE Joint Genome Institute (JGI-PGF)"/>
            <person name="Walter F."/>
            <person name="Albersmeier A."/>
            <person name="Kalinowski J."/>
            <person name="Ruckert C."/>
        </authorList>
    </citation>
    <scope>NUCLEOTIDE SEQUENCE</scope>
    <source>
        <strain evidence="1">JCM 3051</strain>
    </source>
</reference>
<protein>
    <submittedName>
        <fullName evidence="1">Uncharacterized protein</fullName>
    </submittedName>
</protein>
<evidence type="ECO:0000313" key="2">
    <source>
        <dbReference type="Proteomes" id="UP000655589"/>
    </source>
</evidence>
<reference evidence="1" key="2">
    <citation type="submission" date="2020-09" db="EMBL/GenBank/DDBJ databases">
        <authorList>
            <person name="Sun Q."/>
            <person name="Ohkuma M."/>
        </authorList>
    </citation>
    <scope>NUCLEOTIDE SEQUENCE</scope>
    <source>
        <strain evidence="1">JCM 3051</strain>
    </source>
</reference>
<proteinExistence type="predicted"/>
<comment type="caution">
    <text evidence="1">The sequence shown here is derived from an EMBL/GenBank/DDBJ whole genome shotgun (WGS) entry which is preliminary data.</text>
</comment>
<dbReference type="Proteomes" id="UP000655589">
    <property type="component" value="Unassembled WGS sequence"/>
</dbReference>
<dbReference type="AlphaFoldDB" id="A0A8H9L6Q4"/>